<evidence type="ECO:0000313" key="2">
    <source>
        <dbReference type="Proteomes" id="UP000625033"/>
    </source>
</evidence>
<dbReference type="RefSeq" id="WP_196834889.1">
    <property type="nucleotide sequence ID" value="NZ_JADOTZ010000001.1"/>
</dbReference>
<keyword evidence="2" id="KW-1185">Reference proteome</keyword>
<reference evidence="1" key="1">
    <citation type="submission" date="2020-11" db="EMBL/GenBank/DDBJ databases">
        <title>Sequencing the genomes of 1000 actinobacteria strains.</title>
        <authorList>
            <person name="Klenk H.-P."/>
        </authorList>
    </citation>
    <scope>NUCLEOTIDE SEQUENCE</scope>
    <source>
        <strain evidence="1">DSM 26152</strain>
    </source>
</reference>
<organism evidence="1 2">
    <name type="scientific">Zhihengliuella flava</name>
    <dbReference type="NCBI Taxonomy" id="1285193"/>
    <lineage>
        <taxon>Bacteria</taxon>
        <taxon>Bacillati</taxon>
        <taxon>Actinomycetota</taxon>
        <taxon>Actinomycetes</taxon>
        <taxon>Micrococcales</taxon>
        <taxon>Micrococcaceae</taxon>
        <taxon>Zhihengliuella</taxon>
    </lineage>
</organism>
<comment type="caution">
    <text evidence="1">The sequence shown here is derived from an EMBL/GenBank/DDBJ whole genome shotgun (WGS) entry which is preliminary data.</text>
</comment>
<accession>A0A931D9T2</accession>
<dbReference type="AlphaFoldDB" id="A0A931D9T2"/>
<protein>
    <recommendedName>
        <fullName evidence="3">AbiEi antitoxin C-terminal domain-containing protein</fullName>
    </recommendedName>
</protein>
<evidence type="ECO:0000313" key="1">
    <source>
        <dbReference type="EMBL" id="MBG6083456.1"/>
    </source>
</evidence>
<sequence length="198" mass="21993">MRISPENVRGRFYRPGQPFAAGELSAMALAGDLYPMLSGLWTSVVPPWTAQQRADGIWALLNECQAQAACGAAAAWIYTAGPGPDVIEYTSAHPLRRGRQSRLQPVRCVERDLRPEDLRLVAGATITSPERTAFDLLFYGEDDAHIVRDVGALHRSGCEPVDLSRLRQRIHRARRRPGKVRALDLLDQLDQSHGTSER</sequence>
<dbReference type="EMBL" id="JADOTZ010000001">
    <property type="protein sequence ID" value="MBG6083456.1"/>
    <property type="molecule type" value="Genomic_DNA"/>
</dbReference>
<gene>
    <name evidence="1" type="ORF">IW252_000223</name>
</gene>
<proteinExistence type="predicted"/>
<evidence type="ECO:0008006" key="3">
    <source>
        <dbReference type="Google" id="ProtNLM"/>
    </source>
</evidence>
<name>A0A931D9T2_9MICC</name>
<dbReference type="Proteomes" id="UP000625033">
    <property type="component" value="Unassembled WGS sequence"/>
</dbReference>